<gene>
    <name evidence="2" type="ORF">PSAL00342_LOCUS6678</name>
</gene>
<organism evidence="2">
    <name type="scientific">Picocystis salinarum</name>
    <dbReference type="NCBI Taxonomy" id="88271"/>
    <lineage>
        <taxon>Eukaryota</taxon>
        <taxon>Viridiplantae</taxon>
        <taxon>Chlorophyta</taxon>
        <taxon>Picocystophyceae</taxon>
        <taxon>Picocystales</taxon>
        <taxon>Picocystaceae</taxon>
        <taxon>Picocystis</taxon>
    </lineage>
</organism>
<feature type="region of interest" description="Disordered" evidence="1">
    <location>
        <begin position="39"/>
        <end position="64"/>
    </location>
</feature>
<name>A0A7S3UFR7_9CHLO</name>
<protein>
    <submittedName>
        <fullName evidence="2">Uncharacterized protein</fullName>
    </submittedName>
</protein>
<reference evidence="2" key="1">
    <citation type="submission" date="2021-01" db="EMBL/GenBank/DDBJ databases">
        <authorList>
            <person name="Corre E."/>
            <person name="Pelletier E."/>
            <person name="Niang G."/>
            <person name="Scheremetjew M."/>
            <person name="Finn R."/>
            <person name="Kale V."/>
            <person name="Holt S."/>
            <person name="Cochrane G."/>
            <person name="Meng A."/>
            <person name="Brown T."/>
            <person name="Cohen L."/>
        </authorList>
    </citation>
    <scope>NUCLEOTIDE SEQUENCE</scope>
    <source>
        <strain evidence="2">CCMP1897</strain>
    </source>
</reference>
<dbReference type="AlphaFoldDB" id="A0A7S3UFR7"/>
<evidence type="ECO:0000256" key="1">
    <source>
        <dbReference type="SAM" id="MobiDB-lite"/>
    </source>
</evidence>
<accession>A0A7S3UFR7</accession>
<evidence type="ECO:0000313" key="2">
    <source>
        <dbReference type="EMBL" id="CAE0612779.1"/>
    </source>
</evidence>
<sequence>MALKAAMSVHSTGMFRNARRWSHLSFKASTPLLRYQPRLSKQHERKRAQAFSSANKNDDDSKSWRDIGNEVKEVAKDIVRKVGASIPQLPAISNTKKTGKPSRREEMEPWLRDAPLLGRVGGALFSAALKGFEKQLREGRADVEAVYSAAEALVRSSKRMEDALGGNVRCNPPHAQSSSTTVVNGKKAGRVSLAFEAFGEYGIAALVSVDATTGPSSSSQVRARLPNGSEINLGEATAGEVIDVEYDVKQ</sequence>
<proteinExistence type="predicted"/>
<dbReference type="EMBL" id="HBIS01007518">
    <property type="protein sequence ID" value="CAE0612779.1"/>
    <property type="molecule type" value="Transcribed_RNA"/>
</dbReference>